<dbReference type="InterPro" id="IPR017871">
    <property type="entry name" value="ABC_transporter-like_CS"/>
</dbReference>
<evidence type="ECO:0000313" key="6">
    <source>
        <dbReference type="EMBL" id="AIQ65430.1"/>
    </source>
</evidence>
<dbReference type="PROSITE" id="PS00211">
    <property type="entry name" value="ABC_TRANSPORTER_1"/>
    <property type="match status" value="1"/>
</dbReference>
<dbReference type="SUPFAM" id="SSF52540">
    <property type="entry name" value="P-loop containing nucleoside triphosphate hydrolases"/>
    <property type="match status" value="1"/>
</dbReference>
<organism evidence="6 7">
    <name type="scientific">Paenibacillus stellifer</name>
    <dbReference type="NCBI Taxonomy" id="169760"/>
    <lineage>
        <taxon>Bacteria</taxon>
        <taxon>Bacillati</taxon>
        <taxon>Bacillota</taxon>
        <taxon>Bacilli</taxon>
        <taxon>Bacillales</taxon>
        <taxon>Paenibacillaceae</taxon>
        <taxon>Paenibacillus</taxon>
    </lineage>
</organism>
<evidence type="ECO:0000256" key="4">
    <source>
        <dbReference type="ARBA" id="ARBA00022840"/>
    </source>
</evidence>
<evidence type="ECO:0000259" key="5">
    <source>
        <dbReference type="PROSITE" id="PS50893"/>
    </source>
</evidence>
<dbReference type="InterPro" id="IPR003439">
    <property type="entry name" value="ABC_transporter-like_ATP-bd"/>
</dbReference>
<dbReference type="EMBL" id="CP009286">
    <property type="protein sequence ID" value="AIQ65430.1"/>
    <property type="molecule type" value="Genomic_DNA"/>
</dbReference>
<name>A0A089LZA0_9BACL</name>
<dbReference type="PROSITE" id="PS50893">
    <property type="entry name" value="ABC_TRANSPORTER_2"/>
    <property type="match status" value="1"/>
</dbReference>
<evidence type="ECO:0000256" key="3">
    <source>
        <dbReference type="ARBA" id="ARBA00022741"/>
    </source>
</evidence>
<dbReference type="OrthoDB" id="9804819at2"/>
<protein>
    <submittedName>
        <fullName evidence="6">Bacitracin ABC transporter ATP-binding protein</fullName>
    </submittedName>
</protein>
<evidence type="ECO:0000256" key="1">
    <source>
        <dbReference type="ARBA" id="ARBA00005417"/>
    </source>
</evidence>
<reference evidence="6 7" key="1">
    <citation type="submission" date="2014-08" db="EMBL/GenBank/DDBJ databases">
        <title>Comparative genomics of the Paenibacillus odorifer group.</title>
        <authorList>
            <person name="den Bakker H.C."/>
            <person name="Tsai Y.-C."/>
            <person name="Martin N."/>
            <person name="Korlach J."/>
            <person name="Wiedmann M."/>
        </authorList>
    </citation>
    <scope>NUCLEOTIDE SEQUENCE [LARGE SCALE GENOMIC DNA]</scope>
    <source>
        <strain evidence="6 7">DSM 14472</strain>
    </source>
</reference>
<dbReference type="RefSeq" id="WP_038698480.1">
    <property type="nucleotide sequence ID" value="NZ_CP009286.1"/>
</dbReference>
<keyword evidence="4 6" id="KW-0067">ATP-binding</keyword>
<evidence type="ECO:0000256" key="2">
    <source>
        <dbReference type="ARBA" id="ARBA00022448"/>
    </source>
</evidence>
<proteinExistence type="inferred from homology"/>
<feature type="domain" description="ABC transporter" evidence="5">
    <location>
        <begin position="6"/>
        <end position="234"/>
    </location>
</feature>
<keyword evidence="7" id="KW-1185">Reference proteome</keyword>
<dbReference type="Pfam" id="PF00005">
    <property type="entry name" value="ABC_tran"/>
    <property type="match status" value="1"/>
</dbReference>
<accession>A0A089LZA0</accession>
<keyword evidence="3" id="KW-0547">Nucleotide-binding</keyword>
<gene>
    <name evidence="6" type="ORF">PSTEL_22265</name>
</gene>
<dbReference type="InterPro" id="IPR003593">
    <property type="entry name" value="AAA+_ATPase"/>
</dbReference>
<dbReference type="GO" id="GO:0005524">
    <property type="term" value="F:ATP binding"/>
    <property type="evidence" value="ECO:0007669"/>
    <property type="project" value="UniProtKB-KW"/>
</dbReference>
<dbReference type="Gene3D" id="3.40.50.300">
    <property type="entry name" value="P-loop containing nucleotide triphosphate hydrolases"/>
    <property type="match status" value="1"/>
</dbReference>
<dbReference type="InterPro" id="IPR027417">
    <property type="entry name" value="P-loop_NTPase"/>
</dbReference>
<evidence type="ECO:0000313" key="7">
    <source>
        <dbReference type="Proteomes" id="UP000029507"/>
    </source>
</evidence>
<dbReference type="AlphaFoldDB" id="A0A089LZA0"/>
<dbReference type="PANTHER" id="PTHR43335">
    <property type="entry name" value="ABC TRANSPORTER, ATP-BINDING PROTEIN"/>
    <property type="match status" value="1"/>
</dbReference>
<dbReference type="SMART" id="SM00382">
    <property type="entry name" value="AAA"/>
    <property type="match status" value="1"/>
</dbReference>
<comment type="similarity">
    <text evidence="1">Belongs to the ABC transporter superfamily.</text>
</comment>
<dbReference type="KEGG" id="pste:PSTEL_22265"/>
<dbReference type="PANTHER" id="PTHR43335:SF8">
    <property type="entry name" value="ABC TRANSPORTER, ATP-BINDING PROTEIN"/>
    <property type="match status" value="1"/>
</dbReference>
<dbReference type="Proteomes" id="UP000029507">
    <property type="component" value="Chromosome"/>
</dbReference>
<dbReference type="GO" id="GO:0016887">
    <property type="term" value="F:ATP hydrolysis activity"/>
    <property type="evidence" value="ECO:0007669"/>
    <property type="project" value="InterPro"/>
</dbReference>
<keyword evidence="2" id="KW-0813">Transport</keyword>
<sequence>MGDYVLEIENLTKRYKKYTVLEQVSLRCKRGHVYGLIGVNGAGKSTLMKCITGLSFQTEGTIRLFGQSVSAKKKTYLTRIGCMIESPAIDVNLTAKENIKAQRLLLGIPNETLDDELLEIVGLGYTGKKKARDFSLGMKQRLGIALALVASPELLILDEPINGLDPIGVVEIRQLLRRLCVEREMTIIVSSHNLPELYQTATDYIFIHQGKLVKELTLAELDNVCKQAIVIRTENPALCVSVLEDVLRLTEFKVLQDGTIKLFEGLDRLGEISTALVQNGAVLTFFGIQGDTLENYFLSIIGGEQHV</sequence>
<dbReference type="HOGENOM" id="CLU_000604_1_2_9"/>
<dbReference type="STRING" id="169760.PSTEL_22265"/>